<protein>
    <recommendedName>
        <fullName evidence="3">Cro/C1-type helix-turn-helix DNA-binding protein</fullName>
    </recommendedName>
</protein>
<gene>
    <name evidence="1" type="ORF">EV212_103242</name>
</gene>
<dbReference type="Proteomes" id="UP000295711">
    <property type="component" value="Unassembled WGS sequence"/>
</dbReference>
<evidence type="ECO:0008006" key="3">
    <source>
        <dbReference type="Google" id="ProtNLM"/>
    </source>
</evidence>
<reference evidence="1 2" key="1">
    <citation type="submission" date="2019-03" db="EMBL/GenBank/DDBJ databases">
        <title>Genomic Encyclopedia of Type Strains, Phase IV (KMG-IV): sequencing the most valuable type-strain genomes for metagenomic binning, comparative biology and taxonomic classification.</title>
        <authorList>
            <person name="Goeker M."/>
        </authorList>
    </citation>
    <scope>NUCLEOTIDE SEQUENCE [LARGE SCALE GENOMIC DNA]</scope>
    <source>
        <strain evidence="1 2">DSM 28559</strain>
    </source>
</reference>
<keyword evidence="2" id="KW-1185">Reference proteome</keyword>
<sequence>MGPKELQAAEIPRGTLYSALNADVRPETVGRIAKALGVDVTGTLAKYL</sequence>
<comment type="caution">
    <text evidence="1">The sequence shown here is derived from an EMBL/GenBank/DDBJ whole genome shotgun (WGS) entry which is preliminary data.</text>
</comment>
<accession>A0A4R2LHB5</accession>
<dbReference type="EMBL" id="SLXA01000003">
    <property type="protein sequence ID" value="TCO85519.1"/>
    <property type="molecule type" value="Genomic_DNA"/>
</dbReference>
<dbReference type="RefSeq" id="WP_243115467.1">
    <property type="nucleotide sequence ID" value="NZ_JANKAQ010000003.1"/>
</dbReference>
<evidence type="ECO:0000313" key="1">
    <source>
        <dbReference type="EMBL" id="TCO85519.1"/>
    </source>
</evidence>
<proteinExistence type="predicted"/>
<name>A0A4R2LHB5_9FIRM</name>
<evidence type="ECO:0000313" key="2">
    <source>
        <dbReference type="Proteomes" id="UP000295711"/>
    </source>
</evidence>
<dbReference type="AlphaFoldDB" id="A0A4R2LHB5"/>
<organism evidence="1 2">
    <name type="scientific">Frisingicoccus caecimuris</name>
    <dbReference type="NCBI Taxonomy" id="1796636"/>
    <lineage>
        <taxon>Bacteria</taxon>
        <taxon>Bacillati</taxon>
        <taxon>Bacillota</taxon>
        <taxon>Clostridia</taxon>
        <taxon>Lachnospirales</taxon>
        <taxon>Lachnospiraceae</taxon>
        <taxon>Frisingicoccus</taxon>
    </lineage>
</organism>